<dbReference type="Pfam" id="PF05922">
    <property type="entry name" value="Inhibitor_I9"/>
    <property type="match status" value="1"/>
</dbReference>
<dbReference type="AlphaFoldDB" id="A0A7W7WRF5"/>
<organism evidence="9 10">
    <name type="scientific">Micromonospora polyrhachis</name>
    <dbReference type="NCBI Taxonomy" id="1282883"/>
    <lineage>
        <taxon>Bacteria</taxon>
        <taxon>Bacillati</taxon>
        <taxon>Actinomycetota</taxon>
        <taxon>Actinomycetes</taxon>
        <taxon>Micromonosporales</taxon>
        <taxon>Micromonosporaceae</taxon>
        <taxon>Micromonospora</taxon>
    </lineage>
</organism>
<dbReference type="RefSeq" id="WP_184536584.1">
    <property type="nucleotide sequence ID" value="NZ_JACHJW010000001.1"/>
</dbReference>
<dbReference type="PROSITE" id="PS00138">
    <property type="entry name" value="SUBTILASE_SER"/>
    <property type="match status" value="1"/>
</dbReference>
<dbReference type="InterPro" id="IPR015500">
    <property type="entry name" value="Peptidase_S8_subtilisin-rel"/>
</dbReference>
<dbReference type="InterPro" id="IPR023827">
    <property type="entry name" value="Peptidase_S8_Asp-AS"/>
</dbReference>
<proteinExistence type="inferred from homology"/>
<evidence type="ECO:0000259" key="7">
    <source>
        <dbReference type="Pfam" id="PF00082"/>
    </source>
</evidence>
<dbReference type="SUPFAM" id="SSF54897">
    <property type="entry name" value="Protease propeptides/inhibitors"/>
    <property type="match status" value="1"/>
</dbReference>
<accession>A0A7W7WRF5</accession>
<dbReference type="Gene3D" id="3.40.50.200">
    <property type="entry name" value="Peptidase S8/S53 domain"/>
    <property type="match status" value="1"/>
</dbReference>
<dbReference type="InterPro" id="IPR037045">
    <property type="entry name" value="S8pro/Inhibitor_I9_sf"/>
</dbReference>
<evidence type="ECO:0000256" key="6">
    <source>
        <dbReference type="RuleBase" id="RU003355"/>
    </source>
</evidence>
<keyword evidence="10" id="KW-1185">Reference proteome</keyword>
<feature type="domain" description="Peptidase S8/S53" evidence="7">
    <location>
        <begin position="106"/>
        <end position="343"/>
    </location>
</feature>
<keyword evidence="2 5" id="KW-0645">Protease</keyword>
<dbReference type="PROSITE" id="PS51892">
    <property type="entry name" value="SUBTILASE"/>
    <property type="match status" value="1"/>
</dbReference>
<dbReference type="PROSITE" id="PS00137">
    <property type="entry name" value="SUBTILASE_HIS"/>
    <property type="match status" value="1"/>
</dbReference>
<dbReference type="PRINTS" id="PR00723">
    <property type="entry name" value="SUBTILISIN"/>
</dbReference>
<gene>
    <name evidence="9" type="ORF">FHR38_004607</name>
</gene>
<evidence type="ECO:0000256" key="5">
    <source>
        <dbReference type="PROSITE-ProRule" id="PRU01240"/>
    </source>
</evidence>
<dbReference type="InterPro" id="IPR034193">
    <property type="entry name" value="PCSK9_ProteinaseK-like"/>
</dbReference>
<evidence type="ECO:0000256" key="4">
    <source>
        <dbReference type="ARBA" id="ARBA00022825"/>
    </source>
</evidence>
<feature type="active site" description="Charge relay system" evidence="5">
    <location>
        <position position="115"/>
    </location>
</feature>
<dbReference type="InterPro" id="IPR010259">
    <property type="entry name" value="S8pro/Inhibitor_I9"/>
</dbReference>
<dbReference type="FunFam" id="3.40.50.200:FF:000014">
    <property type="entry name" value="Proteinase K"/>
    <property type="match status" value="1"/>
</dbReference>
<sequence>MTIEGRYIVSLKGAAGPSVQSAAGAVASRYGGRVERTYQRALNGFVLTATEAQARRLAADPQVERVEADSVVSGAETRYYPLWNLDRVDQRSSVLDDEFRYPDQAGAGVTAYIMDTGIRTSHSQFGGRATVGFDAIDDGWNGQDCNEQGHGTHVAGTVGGATYGMANQVNLVSVRVLACNNLGLTSQIIAGVDWITQNAQRPAVVNMSLGGGESPTMEIAVANSIASGITYVVAAGNKEQDACNFSPAGVPAAITVGASNPMAERATGWGGTDTGSNWGTCVDLFAPGESIRSAHNATDLASRVLRGTSMAAPHVAGAAALVLSVYPTATPAQVASILVGRATPDALRADTLRGSPNRLLYAPEVIDPPALV</sequence>
<dbReference type="InterPro" id="IPR036852">
    <property type="entry name" value="Peptidase_S8/S53_dom_sf"/>
</dbReference>
<dbReference type="CDD" id="cd04077">
    <property type="entry name" value="Peptidases_S8_PCSK9_ProteinaseK_like"/>
    <property type="match status" value="1"/>
</dbReference>
<dbReference type="PANTHER" id="PTHR43806">
    <property type="entry name" value="PEPTIDASE S8"/>
    <property type="match status" value="1"/>
</dbReference>
<dbReference type="Gene3D" id="3.30.70.80">
    <property type="entry name" value="Peptidase S8 propeptide/proteinase inhibitor I9"/>
    <property type="match status" value="1"/>
</dbReference>
<comment type="caution">
    <text evidence="9">The sequence shown here is derived from an EMBL/GenBank/DDBJ whole genome shotgun (WGS) entry which is preliminary data.</text>
</comment>
<evidence type="ECO:0000256" key="3">
    <source>
        <dbReference type="ARBA" id="ARBA00022801"/>
    </source>
</evidence>
<dbReference type="PROSITE" id="PS00136">
    <property type="entry name" value="SUBTILASE_ASP"/>
    <property type="match status" value="1"/>
</dbReference>
<dbReference type="EMBL" id="JACHJW010000001">
    <property type="protein sequence ID" value="MBB4960874.1"/>
    <property type="molecule type" value="Genomic_DNA"/>
</dbReference>
<reference evidence="9 10" key="1">
    <citation type="submission" date="2020-08" db="EMBL/GenBank/DDBJ databases">
        <title>Sequencing the genomes of 1000 actinobacteria strains.</title>
        <authorList>
            <person name="Klenk H.-P."/>
        </authorList>
    </citation>
    <scope>NUCLEOTIDE SEQUENCE [LARGE SCALE GENOMIC DNA]</scope>
    <source>
        <strain evidence="9 10">DSM 45886</strain>
    </source>
</reference>
<dbReference type="GO" id="GO:0006508">
    <property type="term" value="P:proteolysis"/>
    <property type="evidence" value="ECO:0007669"/>
    <property type="project" value="UniProtKB-KW"/>
</dbReference>
<dbReference type="SUPFAM" id="SSF52743">
    <property type="entry name" value="Subtilisin-like"/>
    <property type="match status" value="1"/>
</dbReference>
<evidence type="ECO:0000313" key="10">
    <source>
        <dbReference type="Proteomes" id="UP000578819"/>
    </source>
</evidence>
<keyword evidence="4 5" id="KW-0720">Serine protease</keyword>
<dbReference type="InterPro" id="IPR000209">
    <property type="entry name" value="Peptidase_S8/S53_dom"/>
</dbReference>
<evidence type="ECO:0000259" key="8">
    <source>
        <dbReference type="Pfam" id="PF05922"/>
    </source>
</evidence>
<protein>
    <submittedName>
        <fullName evidence="9">Subtilisin family serine protease</fullName>
    </submittedName>
</protein>
<keyword evidence="3 5" id="KW-0378">Hydrolase</keyword>
<feature type="active site" description="Charge relay system" evidence="5">
    <location>
        <position position="150"/>
    </location>
</feature>
<name>A0A7W7WRF5_9ACTN</name>
<feature type="domain" description="Inhibitor I9" evidence="8">
    <location>
        <begin position="7"/>
        <end position="72"/>
    </location>
</feature>
<evidence type="ECO:0000313" key="9">
    <source>
        <dbReference type="EMBL" id="MBB4960874.1"/>
    </source>
</evidence>
<dbReference type="InterPro" id="IPR022398">
    <property type="entry name" value="Peptidase_S8_His-AS"/>
</dbReference>
<evidence type="ECO:0000256" key="2">
    <source>
        <dbReference type="ARBA" id="ARBA00022670"/>
    </source>
</evidence>
<dbReference type="InterPro" id="IPR050131">
    <property type="entry name" value="Peptidase_S8_subtilisin-like"/>
</dbReference>
<dbReference type="PANTHER" id="PTHR43806:SF11">
    <property type="entry name" value="CEREVISIN-RELATED"/>
    <property type="match status" value="1"/>
</dbReference>
<dbReference type="Proteomes" id="UP000578819">
    <property type="component" value="Unassembled WGS sequence"/>
</dbReference>
<dbReference type="GO" id="GO:0004252">
    <property type="term" value="F:serine-type endopeptidase activity"/>
    <property type="evidence" value="ECO:0007669"/>
    <property type="project" value="UniProtKB-UniRule"/>
</dbReference>
<dbReference type="GO" id="GO:0005615">
    <property type="term" value="C:extracellular space"/>
    <property type="evidence" value="ECO:0007669"/>
    <property type="project" value="TreeGrafter"/>
</dbReference>
<evidence type="ECO:0000256" key="1">
    <source>
        <dbReference type="ARBA" id="ARBA00011073"/>
    </source>
</evidence>
<comment type="similarity">
    <text evidence="1 5 6">Belongs to the peptidase S8 family.</text>
</comment>
<feature type="active site" description="Charge relay system" evidence="5">
    <location>
        <position position="309"/>
    </location>
</feature>
<dbReference type="InterPro" id="IPR023828">
    <property type="entry name" value="Peptidase_S8_Ser-AS"/>
</dbReference>
<dbReference type="Pfam" id="PF00082">
    <property type="entry name" value="Peptidase_S8"/>
    <property type="match status" value="1"/>
</dbReference>